<feature type="transmembrane region" description="Helical" evidence="5">
    <location>
        <begin position="20"/>
        <end position="40"/>
    </location>
</feature>
<feature type="domain" description="Translocation and assembly module TamB C-terminal" evidence="6">
    <location>
        <begin position="1032"/>
        <end position="1467"/>
    </location>
</feature>
<dbReference type="GeneID" id="85012495"/>
<protein>
    <submittedName>
        <fullName evidence="7">Uncharacterized protein involved in outer membrane biogenesis</fullName>
    </submittedName>
</protein>
<gene>
    <name evidence="7" type="ORF">NCTC13071_01691</name>
</gene>
<sequence length="1487" mass="164901">MQGKCVREDKLKRLKHIVNALIWTLAGLYFALIILLHIPAVKGFIGQEASLVLAEKLGTKVEIGKIDLGFLNRLIIDDILVYDQYGQKLLSSSRASVKIEILPLLEGRISVSSAQLFGAMVNTYRHTAETKPNYQFVLDSLASKDKSSQSKLDLHVGALIIRNSRLKYNQQDTKSCTGKLDTRHLNVSDISAHIILNALTNDSINLVIKKLSLKEASGLQLVSLSTKFIANKQQAKLDFFTIQLPGTQVNIKDGEASYSFEDGKLQLPSIQYSATLNHSVIRPSDLAFMLPELKNFKKKIDLSLSVNGTGTTARIASLLVNSHSIYLSANGSVSNWQAKTRWAADINSLRMRGDGIKFISDNLGQRLNIPIEVTRLGNIQFKGNLGGYEKDIAMKGMLHTDAGNANLRVGLHGKNFNGRIETAGVNLGKIIDNQQLGIIAAKLYAKGNAEGKNFKVDAQGTIDHVDCNHYTYHNIDINGIIQKRDHQQSFKGKLNINDPNGKVQINGDFSNIRRNLKLNLTGHIANFNPHALKLTDNFPATTFSMEFNANISGRNLNTANGTITMNNFEMQAPNNSYRLNELKLQAGQENDQHVVTLQSDFAQMQLVGHYNYATLPNSITNILASKLPTLPGLPRMKHTDSNDFVLNANIKKSDWLQKLFGADINFERPIQLSAKVNDRQRQMNLTAQLPSFSYAGNHFEQGYIKIDAPSDTLKANIHARKLSEDGKGIYWNIQAKAADNKLNSVLTWKNLKGQDIHGSLHTETDFFKIQGKDAAHINVHSSKVFVNGTTWTIQPSDIVYHAKDLTIDHFAVTHGNEHIIIDGRATPNPKDSIIAELRNVDIAYILNLVNFHAVEFSGKATGKAYVASAFGKPSASAKLKVNDFRFEDGRMGTLYADAKWNDKEGQIDIDATAKDTVSNHVTNTVTPIETVILGYVSPRKDNIELNIAAKGTRIEFLKSFCSSFIDNVDAYANGNIQVAGPLSSINLTGDVTANGNLHLSPLNTTYRLKDAHIHAVPNEIRLVNDTVYDRDAHLGIVNGTLYHQHLTKLNYDIHVAAHNLLAYDTHSFNNNTFYGTAYVTGKCDIRGKSGEVTIDVNATPNHGSQIVYNVSSPTAISKQEFIHWNNRDSLILRALHPKEKKTEVHNVEIPTDMHINFLVNVTPEMTLKLLMDPTTGDYIALNGSGGLRATYYNKGNFDLYGNYLIDHGVYKLTIQNAIKKDFQFVPGGSISFGGDPYAAALNLKAQYTVQGVSLGDLHIGRSFSNNNIRVNCLMNITGTPASPKIDFGLDLPTVNNDAKQMVFSLINSEEEMNQQVLYLLAIGRFYTQGNNNSTAETGQSQTSLAMQSLLSGTVSQQINNVLSNVVNNSNWNFGANISTGDEGWNNAEYEGILSGRLLNNRLLFNGQFGYRDNTNATTSFIGDFDLRYLLFPNGNFAIRMYNQTNDRYFTHNSLNTQGIGLILKKDFNNFRDLFRKKKKKVSINKVK</sequence>
<dbReference type="RefSeq" id="WP_036889572.1">
    <property type="nucleotide sequence ID" value="NZ_LR134384.1"/>
</dbReference>
<dbReference type="Pfam" id="PF04357">
    <property type="entry name" value="TamB"/>
    <property type="match status" value="1"/>
</dbReference>
<dbReference type="KEGG" id="poc:NCTC13071_01691"/>
<dbReference type="InterPro" id="IPR007452">
    <property type="entry name" value="TamB_C"/>
</dbReference>
<accession>A0A448L6Y6</accession>
<evidence type="ECO:0000256" key="3">
    <source>
        <dbReference type="ARBA" id="ARBA00022989"/>
    </source>
</evidence>
<evidence type="ECO:0000256" key="2">
    <source>
        <dbReference type="ARBA" id="ARBA00022692"/>
    </source>
</evidence>
<proteinExistence type="predicted"/>
<evidence type="ECO:0000313" key="7">
    <source>
        <dbReference type="EMBL" id="VEH15681.1"/>
    </source>
</evidence>
<evidence type="ECO:0000256" key="5">
    <source>
        <dbReference type="SAM" id="Phobius"/>
    </source>
</evidence>
<reference evidence="7 8" key="1">
    <citation type="submission" date="2018-12" db="EMBL/GenBank/DDBJ databases">
        <authorList>
            <consortium name="Pathogen Informatics"/>
        </authorList>
    </citation>
    <scope>NUCLEOTIDE SEQUENCE [LARGE SCALE GENOMIC DNA]</scope>
    <source>
        <strain evidence="7 8">NCTC13071</strain>
    </source>
</reference>
<dbReference type="Proteomes" id="UP000274578">
    <property type="component" value="Chromosome 1"/>
</dbReference>
<comment type="subcellular location">
    <subcellularLocation>
        <location evidence="1">Membrane</location>
        <topology evidence="1">Single-pass membrane protein</topology>
    </subcellularLocation>
</comment>
<keyword evidence="3 5" id="KW-1133">Transmembrane helix</keyword>
<evidence type="ECO:0000256" key="4">
    <source>
        <dbReference type="ARBA" id="ARBA00023136"/>
    </source>
</evidence>
<organism evidence="7 8">
    <name type="scientific">Segatella oris</name>
    <dbReference type="NCBI Taxonomy" id="28135"/>
    <lineage>
        <taxon>Bacteria</taxon>
        <taxon>Pseudomonadati</taxon>
        <taxon>Bacteroidota</taxon>
        <taxon>Bacteroidia</taxon>
        <taxon>Bacteroidales</taxon>
        <taxon>Prevotellaceae</taxon>
        <taxon>Segatella</taxon>
    </lineage>
</organism>
<name>A0A448L6Y6_9BACT</name>
<evidence type="ECO:0000256" key="1">
    <source>
        <dbReference type="ARBA" id="ARBA00004167"/>
    </source>
</evidence>
<dbReference type="EMBL" id="LR134384">
    <property type="protein sequence ID" value="VEH15681.1"/>
    <property type="molecule type" value="Genomic_DNA"/>
</dbReference>
<keyword evidence="4 5" id="KW-0472">Membrane</keyword>
<keyword evidence="2 5" id="KW-0812">Transmembrane</keyword>
<evidence type="ECO:0000313" key="8">
    <source>
        <dbReference type="Proteomes" id="UP000274578"/>
    </source>
</evidence>
<evidence type="ECO:0000259" key="6">
    <source>
        <dbReference type="Pfam" id="PF04357"/>
    </source>
</evidence>
<dbReference type="GO" id="GO:0005886">
    <property type="term" value="C:plasma membrane"/>
    <property type="evidence" value="ECO:0007669"/>
    <property type="project" value="InterPro"/>
</dbReference>
<dbReference type="GO" id="GO:0009306">
    <property type="term" value="P:protein secretion"/>
    <property type="evidence" value="ECO:0007669"/>
    <property type="project" value="InterPro"/>
</dbReference>